<feature type="transmembrane region" description="Helical" evidence="1">
    <location>
        <begin position="88"/>
        <end position="106"/>
    </location>
</feature>
<dbReference type="AlphaFoldDB" id="A0A345P515"/>
<gene>
    <name evidence="2" type="ORF">HYN46_05705</name>
</gene>
<evidence type="ECO:0000256" key="1">
    <source>
        <dbReference type="SAM" id="Phobius"/>
    </source>
</evidence>
<evidence type="ECO:0008006" key="4">
    <source>
        <dbReference type="Google" id="ProtNLM"/>
    </source>
</evidence>
<protein>
    <recommendedName>
        <fullName evidence="4">Bax inhibitor-1/YccA family protein</fullName>
    </recommendedName>
</protein>
<accession>A0A345P515</accession>
<dbReference type="RefSeq" id="WP_114898484.1">
    <property type="nucleotide sequence ID" value="NZ_CP031222.1"/>
</dbReference>
<sequence length="245" mass="26134">MQSDNPMLRRAEFIPTSQPMSVAGAVNKSIILTLVAAFVAIALYAYSISLMQQGVASPAGLAAIVGGIGGFVLVLIMTFKAHLSSTLALPYAVMEGLFLGGVSAMYELRYPGVPASALLATFVTTLSLFGLYRAGIIRATEKFKSVVISATIALALVFVVQMVMSLAFKSSIPGLFEQTGVVAIGFAAFVAIIASLNLILDFDLIERSAELGAPKYMEWFCATALLATLVWMYISFLRLLSILRN</sequence>
<dbReference type="PANTHER" id="PTHR41282:SF1">
    <property type="entry name" value="CONSERVED TRANSMEMBRANE PROTEIN-RELATED"/>
    <property type="match status" value="1"/>
</dbReference>
<keyword evidence="1" id="KW-0472">Membrane</keyword>
<organism evidence="2 3">
    <name type="scientific">Aquirhabdus parva</name>
    <dbReference type="NCBI Taxonomy" id="2283318"/>
    <lineage>
        <taxon>Bacteria</taxon>
        <taxon>Pseudomonadati</taxon>
        <taxon>Pseudomonadota</taxon>
        <taxon>Gammaproteobacteria</taxon>
        <taxon>Moraxellales</taxon>
        <taxon>Moraxellaceae</taxon>
        <taxon>Aquirhabdus</taxon>
    </lineage>
</organism>
<dbReference type="InterPro" id="IPR010539">
    <property type="entry name" value="BaxI_1-like"/>
</dbReference>
<evidence type="ECO:0000313" key="3">
    <source>
        <dbReference type="Proteomes" id="UP000253940"/>
    </source>
</evidence>
<proteinExistence type="predicted"/>
<dbReference type="KEGG" id="mbah:HYN46_05705"/>
<feature type="transmembrane region" description="Helical" evidence="1">
    <location>
        <begin position="55"/>
        <end position="76"/>
    </location>
</feature>
<reference evidence="2 3" key="1">
    <citation type="submission" date="2018-07" db="EMBL/GenBank/DDBJ databases">
        <title>Genome sequencing of Moraxellaceae gen. HYN0046.</title>
        <authorList>
            <person name="Kim M."/>
            <person name="Yi H."/>
        </authorList>
    </citation>
    <scope>NUCLEOTIDE SEQUENCE [LARGE SCALE GENOMIC DNA]</scope>
    <source>
        <strain evidence="2 3">HYN0046</strain>
    </source>
</reference>
<feature type="transmembrane region" description="Helical" evidence="1">
    <location>
        <begin position="220"/>
        <end position="243"/>
    </location>
</feature>
<keyword evidence="3" id="KW-1185">Reference proteome</keyword>
<keyword evidence="1" id="KW-0812">Transmembrane</keyword>
<feature type="transmembrane region" description="Helical" evidence="1">
    <location>
        <begin position="180"/>
        <end position="200"/>
    </location>
</feature>
<name>A0A345P515_9GAMM</name>
<dbReference type="PANTHER" id="PTHR41282">
    <property type="entry name" value="CONSERVED TRANSMEMBRANE PROTEIN-RELATED"/>
    <property type="match status" value="1"/>
</dbReference>
<dbReference type="Proteomes" id="UP000253940">
    <property type="component" value="Chromosome"/>
</dbReference>
<feature type="transmembrane region" description="Helical" evidence="1">
    <location>
        <begin position="146"/>
        <end position="168"/>
    </location>
</feature>
<feature type="transmembrane region" description="Helical" evidence="1">
    <location>
        <begin position="112"/>
        <end position="134"/>
    </location>
</feature>
<feature type="transmembrane region" description="Helical" evidence="1">
    <location>
        <begin position="30"/>
        <end position="49"/>
    </location>
</feature>
<keyword evidence="1" id="KW-1133">Transmembrane helix</keyword>
<dbReference type="OrthoDB" id="116480at2"/>
<evidence type="ECO:0000313" key="2">
    <source>
        <dbReference type="EMBL" id="AXI02374.1"/>
    </source>
</evidence>
<dbReference type="Pfam" id="PF12811">
    <property type="entry name" value="BaxI_1"/>
    <property type="match status" value="1"/>
</dbReference>
<dbReference type="EMBL" id="CP031222">
    <property type="protein sequence ID" value="AXI02374.1"/>
    <property type="molecule type" value="Genomic_DNA"/>
</dbReference>
<dbReference type="PIRSF" id="PIRSF009160">
    <property type="entry name" value="UCP009160"/>
    <property type="match status" value="1"/>
</dbReference>